<sequence length="150" mass="15892">MSTVLRFLFVIPFGFVAACLVAAFALLWPFLEIPPGGVADPVFLFHAAVAFAAQSAQIGSVVLLPFALFALATEIFALSSILLHLAAGLLGGVAVLFGTYGRDVPHMSVQTAILVASLCFALVYWIVAGHRAGRWRRSETRPVPAPTPEG</sequence>
<feature type="transmembrane region" description="Helical" evidence="1">
    <location>
        <begin position="81"/>
        <end position="101"/>
    </location>
</feature>
<proteinExistence type="predicted"/>
<feature type="transmembrane region" description="Helical" evidence="1">
    <location>
        <begin position="107"/>
        <end position="127"/>
    </location>
</feature>
<evidence type="ECO:0000256" key="1">
    <source>
        <dbReference type="SAM" id="Phobius"/>
    </source>
</evidence>
<keyword evidence="3" id="KW-1185">Reference proteome</keyword>
<protein>
    <submittedName>
        <fullName evidence="2">Putative membrane protein YGL010W</fullName>
    </submittedName>
</protein>
<dbReference type="PROSITE" id="PS51257">
    <property type="entry name" value="PROKAR_LIPOPROTEIN"/>
    <property type="match status" value="1"/>
</dbReference>
<dbReference type="Proteomes" id="UP000588647">
    <property type="component" value="Unassembled WGS sequence"/>
</dbReference>
<gene>
    <name evidence="2" type="ORF">GGR03_002839</name>
</gene>
<organism evidence="2 3">
    <name type="scientific">Aurantimonas endophytica</name>
    <dbReference type="NCBI Taxonomy" id="1522175"/>
    <lineage>
        <taxon>Bacteria</taxon>
        <taxon>Pseudomonadati</taxon>
        <taxon>Pseudomonadota</taxon>
        <taxon>Alphaproteobacteria</taxon>
        <taxon>Hyphomicrobiales</taxon>
        <taxon>Aurantimonadaceae</taxon>
        <taxon>Aurantimonas</taxon>
    </lineage>
</organism>
<dbReference type="AlphaFoldDB" id="A0A7W6HEL6"/>
<keyword evidence="1" id="KW-0472">Membrane</keyword>
<comment type="caution">
    <text evidence="2">The sequence shown here is derived from an EMBL/GenBank/DDBJ whole genome shotgun (WGS) entry which is preliminary data.</text>
</comment>
<dbReference type="EMBL" id="JACIEM010000003">
    <property type="protein sequence ID" value="MBB4003758.1"/>
    <property type="molecule type" value="Genomic_DNA"/>
</dbReference>
<accession>A0A7W6HEL6</accession>
<feature type="transmembrane region" description="Helical" evidence="1">
    <location>
        <begin position="7"/>
        <end position="31"/>
    </location>
</feature>
<dbReference type="RefSeq" id="WP_183209003.1">
    <property type="nucleotide sequence ID" value="NZ_JAAAMM010000003.1"/>
</dbReference>
<name>A0A7W6HEL6_9HYPH</name>
<reference evidence="2 3" key="1">
    <citation type="submission" date="2020-08" db="EMBL/GenBank/DDBJ databases">
        <title>Genomic Encyclopedia of Type Strains, Phase IV (KMG-IV): sequencing the most valuable type-strain genomes for metagenomic binning, comparative biology and taxonomic classification.</title>
        <authorList>
            <person name="Goeker M."/>
        </authorList>
    </citation>
    <scope>NUCLEOTIDE SEQUENCE [LARGE SCALE GENOMIC DNA]</scope>
    <source>
        <strain evidence="2 3">DSM 103570</strain>
    </source>
</reference>
<evidence type="ECO:0000313" key="3">
    <source>
        <dbReference type="Proteomes" id="UP000588647"/>
    </source>
</evidence>
<feature type="transmembrane region" description="Helical" evidence="1">
    <location>
        <begin position="43"/>
        <end position="69"/>
    </location>
</feature>
<evidence type="ECO:0000313" key="2">
    <source>
        <dbReference type="EMBL" id="MBB4003758.1"/>
    </source>
</evidence>
<keyword evidence="1" id="KW-1133">Transmembrane helix</keyword>
<keyword evidence="1" id="KW-0812">Transmembrane</keyword>